<proteinExistence type="predicted"/>
<accession>A0AAN0Y744</accession>
<dbReference type="GO" id="GO:1904680">
    <property type="term" value="F:peptide transmembrane transporter activity"/>
    <property type="evidence" value="ECO:0007669"/>
    <property type="project" value="TreeGrafter"/>
</dbReference>
<dbReference type="EMBL" id="CP016346">
    <property type="protein sequence ID" value="ANQ14981.1"/>
    <property type="molecule type" value="Genomic_DNA"/>
</dbReference>
<dbReference type="Gene3D" id="3.40.190.10">
    <property type="entry name" value="Periplasmic binding protein-like II"/>
    <property type="match status" value="1"/>
</dbReference>
<dbReference type="GO" id="GO:0015833">
    <property type="term" value="P:peptide transport"/>
    <property type="evidence" value="ECO:0007669"/>
    <property type="project" value="TreeGrafter"/>
</dbReference>
<dbReference type="Proteomes" id="UP000092741">
    <property type="component" value="Chromosome 2"/>
</dbReference>
<dbReference type="PANTHER" id="PTHR30290">
    <property type="entry name" value="PERIPLASMIC BINDING COMPONENT OF ABC TRANSPORTER"/>
    <property type="match status" value="1"/>
</dbReference>
<dbReference type="PROSITE" id="PS01040">
    <property type="entry name" value="SBP_BACTERIAL_5"/>
    <property type="match status" value="1"/>
</dbReference>
<dbReference type="GeneID" id="70914328"/>
<evidence type="ECO:0000259" key="2">
    <source>
        <dbReference type="Pfam" id="PF00496"/>
    </source>
</evidence>
<reference evidence="3 4" key="1">
    <citation type="submission" date="2016-07" db="EMBL/GenBank/DDBJ databases">
        <title>Developing Vibrio natriegens as a novel, fast-growing host for biotechnology.</title>
        <authorList>
            <person name="Weinstock M.T."/>
            <person name="Hesek E.D."/>
            <person name="Wilson C.M."/>
            <person name="Gibson D.G."/>
        </authorList>
    </citation>
    <scope>NUCLEOTIDE SEQUENCE [LARGE SCALE GENOMIC DNA]</scope>
    <source>
        <strain evidence="3 4">ATCC 14048</strain>
    </source>
</reference>
<dbReference type="InterPro" id="IPR023765">
    <property type="entry name" value="SBP_5_CS"/>
</dbReference>
<dbReference type="InterPro" id="IPR000914">
    <property type="entry name" value="SBP_5_dom"/>
</dbReference>
<dbReference type="Pfam" id="PF00496">
    <property type="entry name" value="SBP_bac_5"/>
    <property type="match status" value="1"/>
</dbReference>
<dbReference type="KEGG" id="vna:PN96_15975"/>
<protein>
    <submittedName>
        <fullName evidence="3">Peptide ABC transporter substrate-binding protein</fullName>
    </submittedName>
</protein>
<dbReference type="Gene3D" id="3.10.105.10">
    <property type="entry name" value="Dipeptide-binding Protein, Domain 3"/>
    <property type="match status" value="1"/>
</dbReference>
<keyword evidence="4" id="KW-1185">Reference proteome</keyword>
<feature type="domain" description="Solute-binding protein family 5" evidence="2">
    <location>
        <begin position="103"/>
        <end position="514"/>
    </location>
</feature>
<dbReference type="PANTHER" id="PTHR30290:SF62">
    <property type="entry name" value="OLIGOPEPTIDE ABC TRANSPORTER, PERIPLASMIC OLIGOPEPTIDE-BINDING PROTEIN"/>
    <property type="match status" value="1"/>
</dbReference>
<keyword evidence="1" id="KW-0732">Signal</keyword>
<gene>
    <name evidence="3" type="ORF">BA890_19825</name>
</gene>
<feature type="chain" id="PRO_5042829728" evidence="1">
    <location>
        <begin position="28"/>
        <end position="639"/>
    </location>
</feature>
<sequence length="639" mass="72137">MSYKNSLPLLGKVAIAVAASVSFSALADTYNEAPQLKELVAAGQLAPVAERLPENPLVVEPIESIGQYGGELRLLGLKADRGHRMRMLKYDNLFNFNRHYTGIEPNLATSYTVNPELTEYTISLRKGVKWSDGTEFTAEDIKFYLDLINREDWSGNKPLYARQSGDAVGTVVDKHTIKITLKNADGMFIRKLANTDGSNIVQFPKHYCEQFLPEVNAKVTEEAKAAGFDSWQQYFQTKCRAIYFQESYQNPDRPTVNAWKVKVAPGPQTQYAIWERNPYYWQVDTAGNQLPYLDTVYFSYSENKEEMVLRAAAGETDFQTRHIGVAKYRPMLIENEKKGDYTYATRPSTSMNAQILGLNQTHKDPVKRELFSNKDFRVALSHAIDREGISETIFSGVVAPYQAAPSEGSAFYDEEFATQYTEFNPELANQLLDKVGLNKKDDDGYRLDKNGNRLRIEALVNQQHVGETTDILELVKNDWKDVGVFLDIRIVEGSYLQTQRLANEYDLAPAKGDGGIGVLDTFRSYAPQNPESTWGLGYYYWMTDTSHANAVEPPAHIKKQIELYQAMGKTSSHEEQSKLMQQIIDIAKENFYVIGTVQPLDEGVIIRKGVRNADTEVPNSYSIASPGPMRTAQLWKESK</sequence>
<evidence type="ECO:0000313" key="4">
    <source>
        <dbReference type="Proteomes" id="UP000092741"/>
    </source>
</evidence>
<dbReference type="RefSeq" id="WP_020334989.1">
    <property type="nucleotide sequence ID" value="NZ_ATFJ01000033.1"/>
</dbReference>
<feature type="signal peptide" evidence="1">
    <location>
        <begin position="1"/>
        <end position="27"/>
    </location>
</feature>
<organism evidence="3 4">
    <name type="scientific">Vibrio natriegens NBRC 15636 = ATCC 14048 = DSM 759</name>
    <dbReference type="NCBI Taxonomy" id="1219067"/>
    <lineage>
        <taxon>Bacteria</taxon>
        <taxon>Pseudomonadati</taxon>
        <taxon>Pseudomonadota</taxon>
        <taxon>Gammaproteobacteria</taxon>
        <taxon>Vibrionales</taxon>
        <taxon>Vibrionaceae</taxon>
        <taxon>Vibrio</taxon>
    </lineage>
</organism>
<evidence type="ECO:0000256" key="1">
    <source>
        <dbReference type="SAM" id="SignalP"/>
    </source>
</evidence>
<dbReference type="InterPro" id="IPR039424">
    <property type="entry name" value="SBP_5"/>
</dbReference>
<name>A0AAN0Y744_VIBNA</name>
<dbReference type="AlphaFoldDB" id="A0AAN0Y744"/>
<dbReference type="CDD" id="cd08500">
    <property type="entry name" value="PBP2_NikA_DppA_OppA_like_4"/>
    <property type="match status" value="1"/>
</dbReference>
<dbReference type="SUPFAM" id="SSF53850">
    <property type="entry name" value="Periplasmic binding protein-like II"/>
    <property type="match status" value="1"/>
</dbReference>
<evidence type="ECO:0000313" key="3">
    <source>
        <dbReference type="EMBL" id="ANQ14981.1"/>
    </source>
</evidence>